<evidence type="ECO:0000313" key="8">
    <source>
        <dbReference type="Proteomes" id="UP000242757"/>
    </source>
</evidence>
<keyword evidence="2 6" id="KW-0997">Cell inner membrane</keyword>
<dbReference type="GO" id="GO:0043165">
    <property type="term" value="P:Gram-negative-bacterium-type cell outer membrane assembly"/>
    <property type="evidence" value="ECO:0007669"/>
    <property type="project" value="UniProtKB-UniRule"/>
</dbReference>
<dbReference type="GO" id="GO:0005886">
    <property type="term" value="C:plasma membrane"/>
    <property type="evidence" value="ECO:0007669"/>
    <property type="project" value="UniProtKB-SubCell"/>
</dbReference>
<keyword evidence="1 6" id="KW-1003">Cell membrane</keyword>
<evidence type="ECO:0000256" key="5">
    <source>
        <dbReference type="ARBA" id="ARBA00023136"/>
    </source>
</evidence>
<evidence type="ECO:0000256" key="2">
    <source>
        <dbReference type="ARBA" id="ARBA00022519"/>
    </source>
</evidence>
<organism evidence="7 8">
    <name type="scientific">Oceanimonas doudoroffii</name>
    <dbReference type="NCBI Taxonomy" id="84158"/>
    <lineage>
        <taxon>Bacteria</taxon>
        <taxon>Pseudomonadati</taxon>
        <taxon>Pseudomonadota</taxon>
        <taxon>Gammaproteobacteria</taxon>
        <taxon>Aeromonadales</taxon>
        <taxon>Aeromonadaceae</taxon>
        <taxon>Oceanimonas</taxon>
    </lineage>
</organism>
<comment type="similarity">
    <text evidence="6">Belongs to the LptC family.</text>
</comment>
<comment type="subunit">
    <text evidence="6">Component of the lipopolysaccharide transport and assembly complex. Interacts with LptA and the LptBFG transporter complex.</text>
</comment>
<comment type="subcellular location">
    <subcellularLocation>
        <location evidence="6">Cell inner membrane</location>
        <topology evidence="6">Single-pass membrane protein</topology>
    </subcellularLocation>
</comment>
<evidence type="ECO:0000256" key="4">
    <source>
        <dbReference type="ARBA" id="ARBA00022989"/>
    </source>
</evidence>
<evidence type="ECO:0000313" key="7">
    <source>
        <dbReference type="EMBL" id="OXY81190.1"/>
    </source>
</evidence>
<dbReference type="EMBL" id="NBIM01000005">
    <property type="protein sequence ID" value="OXY81190.1"/>
    <property type="molecule type" value="Genomic_DNA"/>
</dbReference>
<dbReference type="Gene3D" id="2.60.450.10">
    <property type="entry name" value="Lipopolysaccharide (LPS) transport protein A like domain"/>
    <property type="match status" value="1"/>
</dbReference>
<keyword evidence="4 6" id="KW-1133">Transmembrane helix</keyword>
<dbReference type="Pfam" id="PF06835">
    <property type="entry name" value="LptC"/>
    <property type="match status" value="1"/>
</dbReference>
<proteinExistence type="inferred from homology"/>
<sequence>MSRQTWLFGALFIIALASWQWFRNDTEAPVNPQDYQPDFVATNLASVQYNRLGLPYRGMQAEYAEYYEPLSMTLMKKPVILLYSPDGQPQWRLRGDDGTINTGDNAVLTGNVVGNGLQPDALVETLTTEYLELDFINNQLRSNRQVRLQSPQYQAEGLGVLGELDQQTVELLNETRATYFNP</sequence>
<evidence type="ECO:0000256" key="1">
    <source>
        <dbReference type="ARBA" id="ARBA00022475"/>
    </source>
</evidence>
<dbReference type="RefSeq" id="WP_094201441.1">
    <property type="nucleotide sequence ID" value="NZ_NBIM01000005.1"/>
</dbReference>
<dbReference type="GO" id="GO:0015221">
    <property type="term" value="F:lipopolysaccharide transmembrane transporter activity"/>
    <property type="evidence" value="ECO:0007669"/>
    <property type="project" value="InterPro"/>
</dbReference>
<evidence type="ECO:0000256" key="3">
    <source>
        <dbReference type="ARBA" id="ARBA00022692"/>
    </source>
</evidence>
<accession>A0A233RCS7</accession>
<dbReference type="InterPro" id="IPR052363">
    <property type="entry name" value="LPS_export_LptC"/>
</dbReference>
<keyword evidence="5 6" id="KW-0472">Membrane</keyword>
<dbReference type="NCBIfam" id="TIGR04409">
    <property type="entry name" value="LptC_YrbK"/>
    <property type="match status" value="1"/>
</dbReference>
<dbReference type="HAMAP" id="MF_01915">
    <property type="entry name" value="LPS_assembly_LptC"/>
    <property type="match status" value="1"/>
</dbReference>
<dbReference type="InterPro" id="IPR010664">
    <property type="entry name" value="LipoPS_assembly_LptC-rel"/>
</dbReference>
<comment type="caution">
    <text evidence="7">The sequence shown here is derived from an EMBL/GenBank/DDBJ whole genome shotgun (WGS) entry which is preliminary data.</text>
</comment>
<gene>
    <name evidence="6 7" type="primary">lptC</name>
    <name evidence="7" type="ORF">B6S08_14090</name>
</gene>
<dbReference type="GO" id="GO:0017089">
    <property type="term" value="F:glycolipid transfer activity"/>
    <property type="evidence" value="ECO:0007669"/>
    <property type="project" value="TreeGrafter"/>
</dbReference>
<dbReference type="AlphaFoldDB" id="A0A233RCS7"/>
<dbReference type="PANTHER" id="PTHR37481">
    <property type="entry name" value="LIPOPOLYSACCHARIDE EXPORT SYSTEM PROTEIN LPTC"/>
    <property type="match status" value="1"/>
</dbReference>
<name>A0A233RCS7_9GAMM</name>
<protein>
    <recommendedName>
        <fullName evidence="6">Lipopolysaccharide export system protein LptC</fullName>
    </recommendedName>
</protein>
<dbReference type="GO" id="GO:0030288">
    <property type="term" value="C:outer membrane-bounded periplasmic space"/>
    <property type="evidence" value="ECO:0007669"/>
    <property type="project" value="TreeGrafter"/>
</dbReference>
<dbReference type="PANTHER" id="PTHR37481:SF1">
    <property type="entry name" value="LIPOPOLYSACCHARIDE EXPORT SYSTEM PROTEIN LPTC"/>
    <property type="match status" value="1"/>
</dbReference>
<dbReference type="PIRSF" id="PIRSF028513">
    <property type="entry name" value="LptC"/>
    <property type="match status" value="1"/>
</dbReference>
<dbReference type="Proteomes" id="UP000242757">
    <property type="component" value="Unassembled WGS sequence"/>
</dbReference>
<dbReference type="InterPro" id="IPR026265">
    <property type="entry name" value="LptC"/>
</dbReference>
<reference evidence="7 8" key="1">
    <citation type="submission" date="2017-08" db="EMBL/GenBank/DDBJ databases">
        <title>A Genome Sequence of Oceanimonas doudoroffii ATCC 27123T.</title>
        <authorList>
            <person name="Brennan M.A."/>
            <person name="Maclea K.S."/>
            <person name="Mcclelland W.D."/>
            <person name="Trachtenberg A.M."/>
        </authorList>
    </citation>
    <scope>NUCLEOTIDE SEQUENCE [LARGE SCALE GENOMIC DNA]</scope>
    <source>
        <strain evidence="7 8">ATCC 27123</strain>
    </source>
</reference>
<evidence type="ECO:0000256" key="6">
    <source>
        <dbReference type="HAMAP-Rule" id="MF_01915"/>
    </source>
</evidence>
<dbReference type="OrthoDB" id="5659892at2"/>
<comment type="function">
    <text evidence="6">Involved in the assembly of lipopolysaccharide (LPS). Required for the translocation of LPS from the inner membrane to the outer membrane. Facilitates the transfer of LPS from the inner membrane to the periplasmic protein LptA. Could be a docking site for LptA.</text>
</comment>
<keyword evidence="3 6" id="KW-0812">Transmembrane</keyword>
<keyword evidence="8" id="KW-1185">Reference proteome</keyword>